<dbReference type="AlphaFoldDB" id="A0A7W3JCI5"/>
<keyword evidence="2 5" id="KW-0812">Transmembrane</keyword>
<feature type="transmembrane region" description="Helical" evidence="5">
    <location>
        <begin position="149"/>
        <end position="169"/>
    </location>
</feature>
<dbReference type="RefSeq" id="WP_182619437.1">
    <property type="nucleotide sequence ID" value="NZ_BAAATF010000018.1"/>
</dbReference>
<name>A0A7W3JCI5_9MICO</name>
<keyword evidence="4 5" id="KW-0472">Membrane</keyword>
<dbReference type="PANTHER" id="PTHR43376:SF1">
    <property type="entry name" value="OLIGOPEPTIDE TRANSPORT SYSTEM PERMEASE PROTEIN"/>
    <property type="match status" value="1"/>
</dbReference>
<feature type="domain" description="ABC transmembrane type-1" evidence="6">
    <location>
        <begin position="102"/>
        <end position="315"/>
    </location>
</feature>
<accession>A0A7W3JCI5</accession>
<feature type="transmembrane region" description="Helical" evidence="5">
    <location>
        <begin position="297"/>
        <end position="318"/>
    </location>
</feature>
<keyword evidence="5" id="KW-0813">Transport</keyword>
<dbReference type="Proteomes" id="UP000540568">
    <property type="component" value="Unassembled WGS sequence"/>
</dbReference>
<keyword evidence="3 5" id="KW-1133">Transmembrane helix</keyword>
<evidence type="ECO:0000256" key="4">
    <source>
        <dbReference type="ARBA" id="ARBA00023136"/>
    </source>
</evidence>
<evidence type="ECO:0000313" key="7">
    <source>
        <dbReference type="EMBL" id="MBA8810308.1"/>
    </source>
</evidence>
<keyword evidence="8" id="KW-1185">Reference proteome</keyword>
<dbReference type="InterPro" id="IPR000515">
    <property type="entry name" value="MetI-like"/>
</dbReference>
<feature type="transmembrane region" description="Helical" evidence="5">
    <location>
        <begin position="108"/>
        <end position="128"/>
    </location>
</feature>
<dbReference type="Gene3D" id="1.10.3720.10">
    <property type="entry name" value="MetI-like"/>
    <property type="match status" value="1"/>
</dbReference>
<evidence type="ECO:0000313" key="8">
    <source>
        <dbReference type="Proteomes" id="UP000540568"/>
    </source>
</evidence>
<organism evidence="7 8">
    <name type="scientific">Promicromonospora sukumoe</name>
    <dbReference type="NCBI Taxonomy" id="88382"/>
    <lineage>
        <taxon>Bacteria</taxon>
        <taxon>Bacillati</taxon>
        <taxon>Actinomycetota</taxon>
        <taxon>Actinomycetes</taxon>
        <taxon>Micrococcales</taxon>
        <taxon>Promicromonosporaceae</taxon>
        <taxon>Promicromonospora</taxon>
    </lineage>
</organism>
<evidence type="ECO:0000259" key="6">
    <source>
        <dbReference type="PROSITE" id="PS50928"/>
    </source>
</evidence>
<comment type="similarity">
    <text evidence="5">Belongs to the binding-protein-dependent transport system permease family.</text>
</comment>
<dbReference type="PROSITE" id="PS50928">
    <property type="entry name" value="ABC_TM1"/>
    <property type="match status" value="1"/>
</dbReference>
<gene>
    <name evidence="7" type="ORF">FHX71_004284</name>
</gene>
<feature type="transmembrane region" description="Helical" evidence="5">
    <location>
        <begin position="9"/>
        <end position="26"/>
    </location>
</feature>
<evidence type="ECO:0000256" key="1">
    <source>
        <dbReference type="ARBA" id="ARBA00004141"/>
    </source>
</evidence>
<dbReference type="SUPFAM" id="SSF161098">
    <property type="entry name" value="MetI-like"/>
    <property type="match status" value="1"/>
</dbReference>
<dbReference type="GO" id="GO:0005886">
    <property type="term" value="C:plasma membrane"/>
    <property type="evidence" value="ECO:0007669"/>
    <property type="project" value="UniProtKB-SubCell"/>
</dbReference>
<feature type="transmembrane region" description="Helical" evidence="5">
    <location>
        <begin position="254"/>
        <end position="277"/>
    </location>
</feature>
<dbReference type="EMBL" id="JACGWV010000002">
    <property type="protein sequence ID" value="MBA8810308.1"/>
    <property type="molecule type" value="Genomic_DNA"/>
</dbReference>
<dbReference type="CDD" id="cd06261">
    <property type="entry name" value="TM_PBP2"/>
    <property type="match status" value="1"/>
</dbReference>
<evidence type="ECO:0000256" key="5">
    <source>
        <dbReference type="RuleBase" id="RU363032"/>
    </source>
</evidence>
<dbReference type="Pfam" id="PF00528">
    <property type="entry name" value="BPD_transp_1"/>
    <property type="match status" value="1"/>
</dbReference>
<evidence type="ECO:0000256" key="2">
    <source>
        <dbReference type="ARBA" id="ARBA00022692"/>
    </source>
</evidence>
<dbReference type="PANTHER" id="PTHR43376">
    <property type="entry name" value="OLIGOPEPTIDE TRANSPORT SYSTEM PERMEASE PROTEIN"/>
    <property type="match status" value="1"/>
</dbReference>
<evidence type="ECO:0000256" key="3">
    <source>
        <dbReference type="ARBA" id="ARBA00022989"/>
    </source>
</evidence>
<dbReference type="GO" id="GO:0055085">
    <property type="term" value="P:transmembrane transport"/>
    <property type="evidence" value="ECO:0007669"/>
    <property type="project" value="InterPro"/>
</dbReference>
<protein>
    <submittedName>
        <fullName evidence="7">Peptide/nickel transport system permease protein</fullName>
    </submittedName>
</protein>
<feature type="transmembrane region" description="Helical" evidence="5">
    <location>
        <begin position="189"/>
        <end position="210"/>
    </location>
</feature>
<comment type="caution">
    <text evidence="7">The sequence shown here is derived from an EMBL/GenBank/DDBJ whole genome shotgun (WGS) entry which is preliminary data.</text>
</comment>
<sequence>MRGYLARKTVIYGLTFVVAVTLNWLIPRLMPGDPVQRMVARAAVQHPETIAAMTAYYERTFGLDLPLWQQYLNYWAALFRGDLGTSVWLFPAPVAQVVLDAVPYTLGIMIPAILLSFVIGNSVGAMAARSGWLDNVALPVGYLITAMPYMWLAILLAWGLGVALGWFPVAGGYDFGMVPQWSWAFAGDLLQHWVLPFLSLFLVSLGGWAIGMRNLIIYELESDYANYLSALGAPRRLVRRYAFRNAMLPQITGLALQLGTILGGALVTEIVFAYPGLGKLVLSAIQNQDFFLLQGTLLFVVIGVLLANFVIDIVYVLVDPRTRTGLTGATS</sequence>
<comment type="subcellular location">
    <subcellularLocation>
        <location evidence="5">Cell membrane</location>
        <topology evidence="5">Multi-pass membrane protein</topology>
    </subcellularLocation>
    <subcellularLocation>
        <location evidence="1">Membrane</location>
        <topology evidence="1">Multi-pass membrane protein</topology>
    </subcellularLocation>
</comment>
<dbReference type="InterPro" id="IPR035906">
    <property type="entry name" value="MetI-like_sf"/>
</dbReference>
<reference evidence="7 8" key="1">
    <citation type="submission" date="2020-07" db="EMBL/GenBank/DDBJ databases">
        <title>Sequencing the genomes of 1000 actinobacteria strains.</title>
        <authorList>
            <person name="Klenk H.-P."/>
        </authorList>
    </citation>
    <scope>NUCLEOTIDE SEQUENCE [LARGE SCALE GENOMIC DNA]</scope>
    <source>
        <strain evidence="7 8">DSM 44121</strain>
    </source>
</reference>
<proteinExistence type="inferred from homology"/>